<sequence length="186" mass="21485">MIVERIEYVVNTTTRFVVNLWVRQWPLLLLTLWAVQNVRLSLEFTDTTDVVTNTAIAITSFAGTVACLKIFRFERSFWMYAQVFIGVGVTFFFTNVELTQLTSALQQDAFDDIWVYRIVEAALWTGVVALLSAGLYFLRFRRRACPSILIKIPLTTFVMCLFLQPISMFIWFDLMMLAYGIMGKSL</sequence>
<reference evidence="2" key="1">
    <citation type="submission" date="2016-08" db="EMBL/GenBank/DDBJ databases">
        <authorList>
            <person name="Seilhamer J.J."/>
        </authorList>
    </citation>
    <scope>NUCLEOTIDE SEQUENCE</scope>
    <source>
        <strain evidence="2">86-1</strain>
    </source>
</reference>
<feature type="transmembrane region" description="Helical" evidence="1">
    <location>
        <begin position="150"/>
        <end position="172"/>
    </location>
</feature>
<dbReference type="EMBL" id="FMJC01000002">
    <property type="protein sequence ID" value="SCM74000.1"/>
    <property type="molecule type" value="Genomic_DNA"/>
</dbReference>
<evidence type="ECO:0000313" key="2">
    <source>
        <dbReference type="EMBL" id="SCM74000.1"/>
    </source>
</evidence>
<name>A0A212L909_9BACT</name>
<keyword evidence="1" id="KW-1133">Transmembrane helix</keyword>
<proteinExistence type="predicted"/>
<feature type="transmembrane region" description="Helical" evidence="1">
    <location>
        <begin position="50"/>
        <end position="70"/>
    </location>
</feature>
<protein>
    <submittedName>
        <fullName evidence="2">Uncharacterized protein</fullName>
    </submittedName>
</protein>
<dbReference type="AlphaFoldDB" id="A0A212L909"/>
<feature type="transmembrane region" description="Helical" evidence="1">
    <location>
        <begin position="114"/>
        <end position="138"/>
    </location>
</feature>
<accession>A0A212L909</accession>
<feature type="transmembrane region" description="Helical" evidence="1">
    <location>
        <begin position="77"/>
        <end position="94"/>
    </location>
</feature>
<dbReference type="RefSeq" id="WP_179980960.1">
    <property type="nucleotide sequence ID" value="NZ_LT608333.1"/>
</dbReference>
<evidence type="ECO:0000256" key="1">
    <source>
        <dbReference type="SAM" id="Phobius"/>
    </source>
</evidence>
<organism evidence="2">
    <name type="scientific">uncultured Desulfovibrio sp</name>
    <dbReference type="NCBI Taxonomy" id="167968"/>
    <lineage>
        <taxon>Bacteria</taxon>
        <taxon>Pseudomonadati</taxon>
        <taxon>Thermodesulfobacteriota</taxon>
        <taxon>Desulfovibrionia</taxon>
        <taxon>Desulfovibrionales</taxon>
        <taxon>Desulfovibrionaceae</taxon>
        <taxon>Desulfovibrio</taxon>
        <taxon>environmental samples</taxon>
    </lineage>
</organism>
<gene>
    <name evidence="2" type="ORF">KL86DES1_21671</name>
</gene>
<keyword evidence="1" id="KW-0472">Membrane</keyword>
<keyword evidence="1" id="KW-0812">Transmembrane</keyword>